<dbReference type="Proteomes" id="UP000272942">
    <property type="component" value="Unassembled WGS sequence"/>
</dbReference>
<evidence type="ECO:0000313" key="2">
    <source>
        <dbReference type="Proteomes" id="UP000272942"/>
    </source>
</evidence>
<keyword evidence="2" id="KW-1185">Reference proteome</keyword>
<gene>
    <name evidence="1" type="ORF">ECPE_LOCUS1031</name>
</gene>
<dbReference type="PANTHER" id="PTHR18911">
    <property type="entry name" value="CTCL TUMOR ANTIGEN HD-CL-01"/>
    <property type="match status" value="1"/>
</dbReference>
<dbReference type="AlphaFoldDB" id="A0A3P8DEG4"/>
<dbReference type="InterPro" id="IPR038830">
    <property type="entry name" value="CCDC186"/>
</dbReference>
<sequence>MILADKHSGAVSPNSVDTHKQLIARTGGLMASLYTGRSISNVPDRDTCLEISQKLQRVLEDTLFKNLTLKVSIWRYFRLPLPFYHTNFRCSRFAVAFGYLFT</sequence>
<dbReference type="GO" id="GO:0099518">
    <property type="term" value="P:vesicle cytoskeletal trafficking"/>
    <property type="evidence" value="ECO:0007669"/>
    <property type="project" value="TreeGrafter"/>
</dbReference>
<dbReference type="GO" id="GO:0005802">
    <property type="term" value="C:trans-Golgi network"/>
    <property type="evidence" value="ECO:0007669"/>
    <property type="project" value="TreeGrafter"/>
</dbReference>
<protein>
    <submittedName>
        <fullName evidence="1">Uncharacterized protein</fullName>
    </submittedName>
</protein>
<dbReference type="GO" id="GO:0031267">
    <property type="term" value="F:small GTPase binding"/>
    <property type="evidence" value="ECO:0007669"/>
    <property type="project" value="TreeGrafter"/>
</dbReference>
<proteinExistence type="predicted"/>
<organism evidence="1 2">
    <name type="scientific">Echinostoma caproni</name>
    <dbReference type="NCBI Taxonomy" id="27848"/>
    <lineage>
        <taxon>Eukaryota</taxon>
        <taxon>Metazoa</taxon>
        <taxon>Spiralia</taxon>
        <taxon>Lophotrochozoa</taxon>
        <taxon>Platyhelminthes</taxon>
        <taxon>Trematoda</taxon>
        <taxon>Digenea</taxon>
        <taxon>Plagiorchiida</taxon>
        <taxon>Echinostomata</taxon>
        <taxon>Echinostomatoidea</taxon>
        <taxon>Echinostomatidae</taxon>
        <taxon>Echinostoma</taxon>
    </lineage>
</organism>
<dbReference type="OrthoDB" id="5583482at2759"/>
<dbReference type="PANTHER" id="PTHR18911:SF5">
    <property type="entry name" value="COILED-COIL DOMAIN-CONTAINING PROTEIN 186"/>
    <property type="match status" value="1"/>
</dbReference>
<reference evidence="1 2" key="1">
    <citation type="submission" date="2018-11" db="EMBL/GenBank/DDBJ databases">
        <authorList>
            <consortium name="Pathogen Informatics"/>
        </authorList>
    </citation>
    <scope>NUCLEOTIDE SEQUENCE [LARGE SCALE GENOMIC DNA]</scope>
    <source>
        <strain evidence="1 2">Egypt</strain>
    </source>
</reference>
<dbReference type="EMBL" id="UZAN01004821">
    <property type="protein sequence ID" value="VDP32268.1"/>
    <property type="molecule type" value="Genomic_DNA"/>
</dbReference>
<name>A0A3P8DEG4_9TREM</name>
<evidence type="ECO:0000313" key="1">
    <source>
        <dbReference type="EMBL" id="VDP32268.1"/>
    </source>
</evidence>
<accession>A0A3P8DEG4</accession>